<protein>
    <submittedName>
        <fullName evidence="2">Uncharacterized protein</fullName>
    </submittedName>
</protein>
<keyword evidence="3" id="KW-1185">Reference proteome</keyword>
<feature type="compositionally biased region" description="Acidic residues" evidence="1">
    <location>
        <begin position="92"/>
        <end position="101"/>
    </location>
</feature>
<evidence type="ECO:0000313" key="3">
    <source>
        <dbReference type="Proteomes" id="UP000292347"/>
    </source>
</evidence>
<dbReference type="OrthoDB" id="9876395at2"/>
<name>A0A4Q2INW1_9SPHN</name>
<dbReference type="EMBL" id="SDPT01000002">
    <property type="protein sequence ID" value="RXZ31316.1"/>
    <property type="molecule type" value="Genomic_DNA"/>
</dbReference>
<feature type="region of interest" description="Disordered" evidence="1">
    <location>
        <begin position="1"/>
        <end position="101"/>
    </location>
</feature>
<organism evidence="2 3">
    <name type="scientific">Sphingomonas desiccabilis</name>
    <dbReference type="NCBI Taxonomy" id="429134"/>
    <lineage>
        <taxon>Bacteria</taxon>
        <taxon>Pseudomonadati</taxon>
        <taxon>Pseudomonadota</taxon>
        <taxon>Alphaproteobacteria</taxon>
        <taxon>Sphingomonadales</taxon>
        <taxon>Sphingomonadaceae</taxon>
        <taxon>Sphingomonas</taxon>
    </lineage>
</organism>
<feature type="compositionally biased region" description="Basic and acidic residues" evidence="1">
    <location>
        <begin position="1"/>
        <end position="15"/>
    </location>
</feature>
<gene>
    <name evidence="2" type="ORF">EO081_08625</name>
</gene>
<dbReference type="AlphaFoldDB" id="A0A4Q2INW1"/>
<evidence type="ECO:0000313" key="2">
    <source>
        <dbReference type="EMBL" id="RXZ31316.1"/>
    </source>
</evidence>
<feature type="compositionally biased region" description="Basic and acidic residues" evidence="1">
    <location>
        <begin position="27"/>
        <end position="46"/>
    </location>
</feature>
<comment type="caution">
    <text evidence="2">The sequence shown here is derived from an EMBL/GenBank/DDBJ whole genome shotgun (WGS) entry which is preliminary data.</text>
</comment>
<dbReference type="RefSeq" id="WP_129341570.1">
    <property type="nucleotide sequence ID" value="NZ_JACIDD010000002.1"/>
</dbReference>
<accession>A0A4Q2INW1</accession>
<proteinExistence type="predicted"/>
<sequence length="101" mass="10710">MTDKRTGIPLDREGNSDQQAQGVSGFRGERGGDPSAEHPEQRRTVATEDGTIVVEENSGTSFAEARGTGQRAPHASKAGTPETDARNLPPEAPEDDPDRIA</sequence>
<dbReference type="Proteomes" id="UP000292347">
    <property type="component" value="Unassembled WGS sequence"/>
</dbReference>
<reference evidence="2 3" key="1">
    <citation type="submission" date="2019-01" db="EMBL/GenBank/DDBJ databases">
        <title>Sphingomonas mucosissima sp. nov. and Sphingomonas desiccabilis sp. nov., from biological soil crusts in the Colorado Plateau, USA.</title>
        <authorList>
            <person name="Zhu D."/>
        </authorList>
    </citation>
    <scope>NUCLEOTIDE SEQUENCE [LARGE SCALE GENOMIC DNA]</scope>
    <source>
        <strain evidence="2 3">CP1D</strain>
    </source>
</reference>
<evidence type="ECO:0000256" key="1">
    <source>
        <dbReference type="SAM" id="MobiDB-lite"/>
    </source>
</evidence>